<gene>
    <name evidence="2" type="ORF">GSLYS_00018344001</name>
</gene>
<name>A0AAV2ID54_LYMST</name>
<proteinExistence type="predicted"/>
<evidence type="ECO:0000313" key="2">
    <source>
        <dbReference type="EMBL" id="CAL1544861.1"/>
    </source>
</evidence>
<evidence type="ECO:0000313" key="3">
    <source>
        <dbReference type="Proteomes" id="UP001497497"/>
    </source>
</evidence>
<comment type="caution">
    <text evidence="2">The sequence shown here is derived from an EMBL/GenBank/DDBJ whole genome shotgun (WGS) entry which is preliminary data.</text>
</comment>
<reference evidence="2 3" key="1">
    <citation type="submission" date="2024-04" db="EMBL/GenBank/DDBJ databases">
        <authorList>
            <consortium name="Genoscope - CEA"/>
            <person name="William W."/>
        </authorList>
    </citation>
    <scope>NUCLEOTIDE SEQUENCE [LARGE SCALE GENOMIC DNA]</scope>
</reference>
<dbReference type="Proteomes" id="UP001497497">
    <property type="component" value="Unassembled WGS sequence"/>
</dbReference>
<protein>
    <submittedName>
        <fullName evidence="2">Uncharacterized protein</fullName>
    </submittedName>
</protein>
<keyword evidence="3" id="KW-1185">Reference proteome</keyword>
<organism evidence="2 3">
    <name type="scientific">Lymnaea stagnalis</name>
    <name type="common">Great pond snail</name>
    <name type="synonym">Helix stagnalis</name>
    <dbReference type="NCBI Taxonomy" id="6523"/>
    <lineage>
        <taxon>Eukaryota</taxon>
        <taxon>Metazoa</taxon>
        <taxon>Spiralia</taxon>
        <taxon>Lophotrochozoa</taxon>
        <taxon>Mollusca</taxon>
        <taxon>Gastropoda</taxon>
        <taxon>Heterobranchia</taxon>
        <taxon>Euthyneura</taxon>
        <taxon>Panpulmonata</taxon>
        <taxon>Hygrophila</taxon>
        <taxon>Lymnaeoidea</taxon>
        <taxon>Lymnaeidae</taxon>
        <taxon>Lymnaea</taxon>
    </lineage>
</organism>
<dbReference type="EMBL" id="CAXITT010000653">
    <property type="protein sequence ID" value="CAL1544861.1"/>
    <property type="molecule type" value="Genomic_DNA"/>
</dbReference>
<evidence type="ECO:0000256" key="1">
    <source>
        <dbReference type="SAM" id="MobiDB-lite"/>
    </source>
</evidence>
<accession>A0AAV2ID54</accession>
<dbReference type="AlphaFoldDB" id="A0AAV2ID54"/>
<feature type="region of interest" description="Disordered" evidence="1">
    <location>
        <begin position="149"/>
        <end position="172"/>
    </location>
</feature>
<sequence>MPVLLKGSDKNMFPAVDVETLVIEVRDRLCLKNREKFCPSRRSAPYHVNKHVAVCEHCSRKHYSSPESCIHQRHCKHRPNSLCGACSCAPKSRKLSDSPDFEDPHILLEKLIAEQSLIQEAVRRLQSQTKTTQQSDKLFQFVDEDSCDQFSNQTPCYSESEDDSVSQHSVDI</sequence>